<evidence type="ECO:0000313" key="2">
    <source>
        <dbReference type="EMBL" id="GCC47860.1"/>
    </source>
</evidence>
<feature type="non-terminal residue" evidence="2">
    <location>
        <position position="177"/>
    </location>
</feature>
<dbReference type="AlphaFoldDB" id="A0A401TZ21"/>
<name>A0A401TZ21_CHIPU</name>
<sequence length="177" mass="19050">MRAVSLDLDRLQHGGRGTAGTQAAELVLERLCGALHAALDVVDVKTSCGHDVLPSLETGCRRPRVQNLDPEARQSAGDDRAVSGPAQNRTDRTGLRDREHDDRQRRLAGKRESGRVHDLVAALDRLRMGQAVEALGFGVLLRIGVIDAVDIGGLQHRLRPDLGRAQHGGGIGGEERV</sequence>
<accession>A0A401TZ21</accession>
<evidence type="ECO:0000256" key="1">
    <source>
        <dbReference type="SAM" id="MobiDB-lite"/>
    </source>
</evidence>
<gene>
    <name evidence="2" type="ORF">chiPu_0032181</name>
</gene>
<proteinExistence type="predicted"/>
<reference evidence="2 3" key="1">
    <citation type="journal article" date="2018" name="Nat. Ecol. Evol.">
        <title>Shark genomes provide insights into elasmobranch evolution and the origin of vertebrates.</title>
        <authorList>
            <person name="Hara Y"/>
            <person name="Yamaguchi K"/>
            <person name="Onimaru K"/>
            <person name="Kadota M"/>
            <person name="Koyanagi M"/>
            <person name="Keeley SD"/>
            <person name="Tatsumi K"/>
            <person name="Tanaka K"/>
            <person name="Motone F"/>
            <person name="Kageyama Y"/>
            <person name="Nozu R"/>
            <person name="Adachi N"/>
            <person name="Nishimura O"/>
            <person name="Nakagawa R"/>
            <person name="Tanegashima C"/>
            <person name="Kiyatake I"/>
            <person name="Matsumoto R"/>
            <person name="Murakumo K"/>
            <person name="Nishida K"/>
            <person name="Terakita A"/>
            <person name="Kuratani S"/>
            <person name="Sato K"/>
            <person name="Hyodo S Kuraku.S."/>
        </authorList>
    </citation>
    <scope>NUCLEOTIDE SEQUENCE [LARGE SCALE GENOMIC DNA]</scope>
</reference>
<feature type="compositionally biased region" description="Basic and acidic residues" evidence="1">
    <location>
        <begin position="70"/>
        <end position="81"/>
    </location>
</feature>
<protein>
    <submittedName>
        <fullName evidence="2">Uncharacterized protein</fullName>
    </submittedName>
</protein>
<feature type="compositionally biased region" description="Basic and acidic residues" evidence="1">
    <location>
        <begin position="89"/>
        <end position="111"/>
    </location>
</feature>
<evidence type="ECO:0000313" key="3">
    <source>
        <dbReference type="Proteomes" id="UP000287033"/>
    </source>
</evidence>
<comment type="caution">
    <text evidence="2">The sequence shown here is derived from an EMBL/GenBank/DDBJ whole genome shotgun (WGS) entry which is preliminary data.</text>
</comment>
<keyword evidence="3" id="KW-1185">Reference proteome</keyword>
<organism evidence="2 3">
    <name type="scientific">Chiloscyllium punctatum</name>
    <name type="common">Brownbanded bambooshark</name>
    <name type="synonym">Hemiscyllium punctatum</name>
    <dbReference type="NCBI Taxonomy" id="137246"/>
    <lineage>
        <taxon>Eukaryota</taxon>
        <taxon>Metazoa</taxon>
        <taxon>Chordata</taxon>
        <taxon>Craniata</taxon>
        <taxon>Vertebrata</taxon>
        <taxon>Chondrichthyes</taxon>
        <taxon>Elasmobranchii</taxon>
        <taxon>Galeomorphii</taxon>
        <taxon>Galeoidea</taxon>
        <taxon>Orectolobiformes</taxon>
        <taxon>Hemiscylliidae</taxon>
        <taxon>Chiloscyllium</taxon>
    </lineage>
</organism>
<dbReference type="Proteomes" id="UP000287033">
    <property type="component" value="Unassembled WGS sequence"/>
</dbReference>
<feature type="region of interest" description="Disordered" evidence="1">
    <location>
        <begin position="67"/>
        <end position="111"/>
    </location>
</feature>
<dbReference type="EMBL" id="BEZZ01229752">
    <property type="protein sequence ID" value="GCC47860.1"/>
    <property type="molecule type" value="Genomic_DNA"/>
</dbReference>